<dbReference type="PANTHER" id="PTHR43249">
    <property type="entry name" value="UDP-N-ACETYL-2-AMINO-2-DEOXY-D-GLUCURONATE OXIDASE"/>
    <property type="match status" value="1"/>
</dbReference>
<reference evidence="2 3" key="1">
    <citation type="submission" date="2024-09" db="EMBL/GenBank/DDBJ databases">
        <authorList>
            <person name="Sun Q."/>
            <person name="Mori K."/>
        </authorList>
    </citation>
    <scope>NUCLEOTIDE SEQUENCE [LARGE SCALE GENOMIC DNA]</scope>
    <source>
        <strain evidence="2 3">TBRC 3947</strain>
    </source>
</reference>
<organism evidence="2 3">
    <name type="scientific">Phytohabitans kaempferiae</name>
    <dbReference type="NCBI Taxonomy" id="1620943"/>
    <lineage>
        <taxon>Bacteria</taxon>
        <taxon>Bacillati</taxon>
        <taxon>Actinomycetota</taxon>
        <taxon>Actinomycetes</taxon>
        <taxon>Micromonosporales</taxon>
        <taxon>Micromonosporaceae</taxon>
    </lineage>
</organism>
<dbReference type="SUPFAM" id="SSF55347">
    <property type="entry name" value="Glyceraldehyde-3-phosphate dehydrogenase-like, C-terminal domain"/>
    <property type="match status" value="1"/>
</dbReference>
<dbReference type="Gene3D" id="3.30.360.10">
    <property type="entry name" value="Dihydrodipicolinate Reductase, domain 2"/>
    <property type="match status" value="1"/>
</dbReference>
<accession>A0ABV6MD55</accession>
<comment type="caution">
    <text evidence="2">The sequence shown here is derived from an EMBL/GenBank/DDBJ whole genome shotgun (WGS) entry which is preliminary data.</text>
</comment>
<dbReference type="EMBL" id="JBHLUH010000071">
    <property type="protein sequence ID" value="MFC0532439.1"/>
    <property type="molecule type" value="Genomic_DNA"/>
</dbReference>
<evidence type="ECO:0000259" key="1">
    <source>
        <dbReference type="Pfam" id="PF22725"/>
    </source>
</evidence>
<dbReference type="Proteomes" id="UP001589867">
    <property type="component" value="Unassembled WGS sequence"/>
</dbReference>
<dbReference type="PANTHER" id="PTHR43249:SF1">
    <property type="entry name" value="D-GLUCOSIDE 3-DEHYDROGENASE"/>
    <property type="match status" value="1"/>
</dbReference>
<sequence>MRIALAGLATSHPYTDASTLREHCELAVWEPDPARLQRFRDEHPQVDVLPDLTSLLATRPDGVMLTVPTPQVPAALRHVLDLRVPCFVNKPAAATADQLAELDDVVAAAPELVFSSSVLRFAPAFTRLRADLDAAEPPLAARVTVRHDARFWAAGNNPWQDDPEAGGGMLVLLGVHGVELLVALFGPDVRLVGAVTARRHYRSLRSEDTALLTLAWEGGPVGIVEVLASGSGEAYEVAVHGPATTATVTLEGGDDPRHALGYRGAVEAFLAMVAGQPSPVPWPQTQAILKVLTAARATA</sequence>
<dbReference type="Gene3D" id="3.40.50.720">
    <property type="entry name" value="NAD(P)-binding Rossmann-like Domain"/>
    <property type="match status" value="1"/>
</dbReference>
<name>A0ABV6MD55_9ACTN</name>
<protein>
    <submittedName>
        <fullName evidence="2">Gfo/Idh/MocA family protein</fullName>
    </submittedName>
</protein>
<gene>
    <name evidence="2" type="ORF">ACFFIA_32810</name>
</gene>
<dbReference type="SUPFAM" id="SSF51735">
    <property type="entry name" value="NAD(P)-binding Rossmann-fold domains"/>
    <property type="match status" value="1"/>
</dbReference>
<evidence type="ECO:0000313" key="2">
    <source>
        <dbReference type="EMBL" id="MFC0532439.1"/>
    </source>
</evidence>
<proteinExistence type="predicted"/>
<dbReference type="Pfam" id="PF22725">
    <property type="entry name" value="GFO_IDH_MocA_C3"/>
    <property type="match status" value="1"/>
</dbReference>
<dbReference type="InterPro" id="IPR052515">
    <property type="entry name" value="Gfo/Idh/MocA_Oxidoreductase"/>
</dbReference>
<dbReference type="InterPro" id="IPR036291">
    <property type="entry name" value="NAD(P)-bd_dom_sf"/>
</dbReference>
<dbReference type="RefSeq" id="WP_377258493.1">
    <property type="nucleotide sequence ID" value="NZ_JBHLUH010000071.1"/>
</dbReference>
<feature type="domain" description="GFO/IDH/MocA-like oxidoreductase" evidence="1">
    <location>
        <begin position="142"/>
        <end position="241"/>
    </location>
</feature>
<dbReference type="InterPro" id="IPR055170">
    <property type="entry name" value="GFO_IDH_MocA-like_dom"/>
</dbReference>
<keyword evidence="3" id="KW-1185">Reference proteome</keyword>
<evidence type="ECO:0000313" key="3">
    <source>
        <dbReference type="Proteomes" id="UP001589867"/>
    </source>
</evidence>